<evidence type="ECO:0000256" key="1">
    <source>
        <dbReference type="SAM" id="MobiDB-lite"/>
    </source>
</evidence>
<gene>
    <name evidence="4" type="ORF">GCM10023353_18550</name>
</gene>
<name>A0ABP9CRT3_9ACTN</name>
<feature type="region of interest" description="Disordered" evidence="1">
    <location>
        <begin position="103"/>
        <end position="122"/>
    </location>
</feature>
<keyword evidence="2" id="KW-0472">Membrane</keyword>
<dbReference type="Pfam" id="PF14230">
    <property type="entry name" value="DUF4333"/>
    <property type="match status" value="1"/>
</dbReference>
<keyword evidence="2" id="KW-0812">Transmembrane</keyword>
<proteinExistence type="predicted"/>
<protein>
    <recommendedName>
        <fullName evidence="3">DUF4333 domain-containing protein</fullName>
    </recommendedName>
</protein>
<dbReference type="RefSeq" id="WP_200171747.1">
    <property type="nucleotide sequence ID" value="NZ_BAABKQ010000001.1"/>
</dbReference>
<dbReference type="Proteomes" id="UP001500839">
    <property type="component" value="Unassembled WGS sequence"/>
</dbReference>
<feature type="region of interest" description="Disordered" evidence="1">
    <location>
        <begin position="1"/>
        <end position="55"/>
    </location>
</feature>
<feature type="compositionally biased region" description="Pro residues" evidence="1">
    <location>
        <begin position="28"/>
        <end position="37"/>
    </location>
</feature>
<comment type="caution">
    <text evidence="4">The sequence shown here is derived from an EMBL/GenBank/DDBJ whole genome shotgun (WGS) entry which is preliminary data.</text>
</comment>
<feature type="region of interest" description="Disordered" evidence="1">
    <location>
        <begin position="70"/>
        <end position="97"/>
    </location>
</feature>
<sequence length="233" mass="24342">MTDPQHQPHPGPEEHERPSFDPTQQFPQYPPAGPYPPMDGGTGSQAYSDYPQAGYPPQAYSQAGYAAYPYYDGQQQPPGSPWAPPGESQGGYPYAGYAGSGHQQVGYQQSGTMQTEPGPVAEARRPTGREWLIAGLSALAAAAAVAVLVLGFLWPGFFVTTVLDTQAAEASIADVLRDDLGIGGVDAVECPSDIAVADGGTFTCQAVVNGRVTTVSATFQGDDGVYVVSAPTR</sequence>
<evidence type="ECO:0000313" key="4">
    <source>
        <dbReference type="EMBL" id="GAA4813805.1"/>
    </source>
</evidence>
<feature type="compositionally biased region" description="Polar residues" evidence="1">
    <location>
        <begin position="103"/>
        <end position="115"/>
    </location>
</feature>
<evidence type="ECO:0000256" key="2">
    <source>
        <dbReference type="SAM" id="Phobius"/>
    </source>
</evidence>
<feature type="domain" description="DUF4333" evidence="3">
    <location>
        <begin position="147"/>
        <end position="224"/>
    </location>
</feature>
<dbReference type="InterPro" id="IPR025637">
    <property type="entry name" value="DUF4333"/>
</dbReference>
<evidence type="ECO:0000259" key="3">
    <source>
        <dbReference type="Pfam" id="PF14230"/>
    </source>
</evidence>
<reference evidence="5" key="1">
    <citation type="journal article" date="2019" name="Int. J. Syst. Evol. Microbiol.">
        <title>The Global Catalogue of Microorganisms (GCM) 10K type strain sequencing project: providing services to taxonomists for standard genome sequencing and annotation.</title>
        <authorList>
            <consortium name="The Broad Institute Genomics Platform"/>
            <consortium name="The Broad Institute Genome Sequencing Center for Infectious Disease"/>
            <person name="Wu L."/>
            <person name="Ma J."/>
        </authorList>
    </citation>
    <scope>NUCLEOTIDE SEQUENCE [LARGE SCALE GENOMIC DNA]</scope>
    <source>
        <strain evidence="5">JCM 18542</strain>
    </source>
</reference>
<feature type="transmembrane region" description="Helical" evidence="2">
    <location>
        <begin position="131"/>
        <end position="154"/>
    </location>
</feature>
<organism evidence="4 5">
    <name type="scientific">Tomitella cavernea</name>
    <dbReference type="NCBI Taxonomy" id="1387982"/>
    <lineage>
        <taxon>Bacteria</taxon>
        <taxon>Bacillati</taxon>
        <taxon>Actinomycetota</taxon>
        <taxon>Actinomycetes</taxon>
        <taxon>Mycobacteriales</taxon>
        <taxon>Tomitella</taxon>
    </lineage>
</organism>
<accession>A0ABP9CRT3</accession>
<evidence type="ECO:0000313" key="5">
    <source>
        <dbReference type="Proteomes" id="UP001500839"/>
    </source>
</evidence>
<keyword evidence="2" id="KW-1133">Transmembrane helix</keyword>
<keyword evidence="5" id="KW-1185">Reference proteome</keyword>
<dbReference type="EMBL" id="BAABKQ010000001">
    <property type="protein sequence ID" value="GAA4813805.1"/>
    <property type="molecule type" value="Genomic_DNA"/>
</dbReference>